<evidence type="ECO:0000313" key="3">
    <source>
        <dbReference type="EMBL" id="SFJ15995.1"/>
    </source>
</evidence>
<dbReference type="InterPro" id="IPR014710">
    <property type="entry name" value="RmlC-like_jellyroll"/>
</dbReference>
<dbReference type="EMBL" id="FORR01000005">
    <property type="protein sequence ID" value="SFJ15995.1"/>
    <property type="molecule type" value="Genomic_DNA"/>
</dbReference>
<evidence type="ECO:0000259" key="2">
    <source>
        <dbReference type="Pfam" id="PF07883"/>
    </source>
</evidence>
<keyword evidence="1" id="KW-0479">Metal-binding</keyword>
<dbReference type="Pfam" id="PF07883">
    <property type="entry name" value="Cupin_2"/>
    <property type="match status" value="1"/>
</dbReference>
<evidence type="ECO:0000256" key="1">
    <source>
        <dbReference type="ARBA" id="ARBA00022723"/>
    </source>
</evidence>
<evidence type="ECO:0000313" key="4">
    <source>
        <dbReference type="Proteomes" id="UP000199545"/>
    </source>
</evidence>
<dbReference type="InterPro" id="IPR013096">
    <property type="entry name" value="Cupin_2"/>
</dbReference>
<accession>A0A1I3P358</accession>
<dbReference type="AlphaFoldDB" id="A0A1I3P358"/>
<dbReference type="STRING" id="46223.SAMN05421852_10574"/>
<sequence>MKISKKIAEHYKWGNDCDGWYLMKRQDLSIIHEHMPPHTSEVRHYHEWARQFFFVLKGEATIEIDGKVIQLEEQEGVEVPPRVPHQMMNVSDEPVEFLVISQPTSKGDRILAEATSGVDNT</sequence>
<dbReference type="GO" id="GO:0046872">
    <property type="term" value="F:metal ion binding"/>
    <property type="evidence" value="ECO:0007669"/>
    <property type="project" value="UniProtKB-KW"/>
</dbReference>
<keyword evidence="4" id="KW-1185">Reference proteome</keyword>
<keyword evidence="3" id="KW-0413">Isomerase</keyword>
<organism evidence="3 4">
    <name type="scientific">Thermoflavimicrobium dichotomicum</name>
    <dbReference type="NCBI Taxonomy" id="46223"/>
    <lineage>
        <taxon>Bacteria</taxon>
        <taxon>Bacillati</taxon>
        <taxon>Bacillota</taxon>
        <taxon>Bacilli</taxon>
        <taxon>Bacillales</taxon>
        <taxon>Thermoactinomycetaceae</taxon>
        <taxon>Thermoflavimicrobium</taxon>
    </lineage>
</organism>
<dbReference type="PANTHER" id="PTHR35848">
    <property type="entry name" value="OXALATE-BINDING PROTEIN"/>
    <property type="match status" value="1"/>
</dbReference>
<feature type="domain" description="Cupin type-2" evidence="2">
    <location>
        <begin position="32"/>
        <end position="100"/>
    </location>
</feature>
<reference evidence="3 4" key="1">
    <citation type="submission" date="2016-10" db="EMBL/GenBank/DDBJ databases">
        <authorList>
            <person name="de Groot N.N."/>
        </authorList>
    </citation>
    <scope>NUCLEOTIDE SEQUENCE [LARGE SCALE GENOMIC DNA]</scope>
    <source>
        <strain evidence="3 4">DSM 44778</strain>
    </source>
</reference>
<dbReference type="GO" id="GO:0016853">
    <property type="term" value="F:isomerase activity"/>
    <property type="evidence" value="ECO:0007669"/>
    <property type="project" value="UniProtKB-KW"/>
</dbReference>
<dbReference type="InterPro" id="IPR011051">
    <property type="entry name" value="RmlC_Cupin_sf"/>
</dbReference>
<proteinExistence type="predicted"/>
<dbReference type="PANTHER" id="PTHR35848:SF9">
    <property type="entry name" value="SLL1358 PROTEIN"/>
    <property type="match status" value="1"/>
</dbReference>
<dbReference type="Proteomes" id="UP000199545">
    <property type="component" value="Unassembled WGS sequence"/>
</dbReference>
<dbReference type="SUPFAM" id="SSF51182">
    <property type="entry name" value="RmlC-like cupins"/>
    <property type="match status" value="1"/>
</dbReference>
<name>A0A1I3P358_9BACL</name>
<gene>
    <name evidence="3" type="ORF">SAMN05421852_10574</name>
</gene>
<dbReference type="RefSeq" id="WP_093229125.1">
    <property type="nucleotide sequence ID" value="NZ_FORR01000005.1"/>
</dbReference>
<protein>
    <submittedName>
        <fullName evidence="3">Mannose-6-phosphate isomerase, cupin superfamily</fullName>
    </submittedName>
</protein>
<dbReference type="Gene3D" id="2.60.120.10">
    <property type="entry name" value="Jelly Rolls"/>
    <property type="match status" value="1"/>
</dbReference>
<dbReference type="InterPro" id="IPR051610">
    <property type="entry name" value="GPI/OXD"/>
</dbReference>
<dbReference type="OrthoDB" id="9806121at2"/>